<keyword evidence="2" id="KW-0812">Transmembrane</keyword>
<comment type="similarity">
    <text evidence="1">Belongs to the NARF family.</text>
</comment>
<dbReference type="Pfam" id="PF02906">
    <property type="entry name" value="Fe_hyd_lg_C"/>
    <property type="match status" value="2"/>
</dbReference>
<protein>
    <recommendedName>
        <fullName evidence="3">Iron hydrogenase large subunit C-terminal domain-containing protein</fullName>
    </recommendedName>
</protein>
<sequence>MRTSSNPNAAVAGCAWVVIVLIHWMERFLHDWILVDTWLCAVRLATSVKQSNKLEVDRCPLGLVQLRLNKMVSDGDRVILTVPGWRHYKIWLPTDVNGVLVISSYPDCLSECQEVPPPSTFILFFTIRLSCKSWLYGSEASVLTLMSMMMKVPELAIFQHYQLNCARKELWGIQWLRCGWFNREFTDRKSRGSNPTSASRLLSRLGLSGGNPNSQASLTRQSCIKPVKVDTQGGRTKSIRIEQDGTYTAVTETGESYTLKKASISLNDCLACSGCITTAESVLISEHSAPTFLNVLRQRDQASSSKRTIVVSISPQSIVSLASYLNKNDAVRYKEWKAKFSTDLEGLPEAECTERFLVQQFRAMGVGLVLNTTWFRDIALSESAAEFIRRFTAANSDPTGAHLPVFCGACPGWICYAEKTHTGVETSKETTKFVNQSFSILPHLSVVRSPQQIAGSLLKRLSESQQSSLYHVTIMPCFDKKLEASRTEFASPAHSARQDDPEMVPDVDLVLATNELLEILDTVYEEITDQGPLSMKEPVNVECDLWQILKGSHISSVNGAVHSPMPEPTPLRTPMYRHAGSGSGGYALFVFAQAAAELFSIHLPPDDPTSDDRVLTRTLQNQDLQELLLFASSQDCATAKQMLSNLPNSRTPYRSIKSVKPPACLLAFAVANGFRNIQNLVQSLKNVYKARHCMENQPTARSTCYPFDYVEIMACPGGCINGGGQLKGTFEQAFTFYHELPSMRPMSTWIAQQIGAYVDQTDPEHRSLHTQYREVPKIEIINPSALQWTEHTRLIPKGNLFPSMAYKFSPGCVKRMPNHKAKLFRSSNIVCITTGSDPRRAMSSAYCTLLQQAKSSDIVVVAGDMNAQVGVPVTSSVLGWRRCKEWRLIDVSGVRAVNFFPVCLIGRLEA</sequence>
<dbReference type="Proteomes" id="UP000054324">
    <property type="component" value="Unassembled WGS sequence"/>
</dbReference>
<keyword evidence="5" id="KW-1185">Reference proteome</keyword>
<organism evidence="4 5">
    <name type="scientific">Opisthorchis viverrini</name>
    <name type="common">Southeast Asian liver fluke</name>
    <dbReference type="NCBI Taxonomy" id="6198"/>
    <lineage>
        <taxon>Eukaryota</taxon>
        <taxon>Metazoa</taxon>
        <taxon>Spiralia</taxon>
        <taxon>Lophotrochozoa</taxon>
        <taxon>Platyhelminthes</taxon>
        <taxon>Trematoda</taxon>
        <taxon>Digenea</taxon>
        <taxon>Opisthorchiida</taxon>
        <taxon>Opisthorchiata</taxon>
        <taxon>Opisthorchiidae</taxon>
        <taxon>Opisthorchis</taxon>
    </lineage>
</organism>
<dbReference type="CTD" id="20325173"/>
<evidence type="ECO:0000256" key="2">
    <source>
        <dbReference type="SAM" id="Phobius"/>
    </source>
</evidence>
<feature type="domain" description="Iron hydrogenase large subunit C-terminal" evidence="3">
    <location>
        <begin position="346"/>
        <end position="527"/>
    </location>
</feature>
<dbReference type="Gene3D" id="3.40.50.1780">
    <property type="match status" value="1"/>
</dbReference>
<dbReference type="AlphaFoldDB" id="A0A074Z0H4"/>
<feature type="domain" description="Iron hydrogenase large subunit C-terminal" evidence="3">
    <location>
        <begin position="665"/>
        <end position="723"/>
    </location>
</feature>
<dbReference type="EMBL" id="KL597057">
    <property type="protein sequence ID" value="KER20443.1"/>
    <property type="molecule type" value="Genomic_DNA"/>
</dbReference>
<evidence type="ECO:0000259" key="3">
    <source>
        <dbReference type="Pfam" id="PF02906"/>
    </source>
</evidence>
<dbReference type="RefSeq" id="XP_009175806.1">
    <property type="nucleotide sequence ID" value="XM_009177542.1"/>
</dbReference>
<dbReference type="PANTHER" id="PTHR11615">
    <property type="entry name" value="NITRATE, FORMATE, IRON DEHYDROGENASE"/>
    <property type="match status" value="1"/>
</dbReference>
<proteinExistence type="inferred from homology"/>
<reference evidence="4 5" key="1">
    <citation type="submission" date="2013-11" db="EMBL/GenBank/DDBJ databases">
        <title>Opisthorchis viverrini - life in the bile duct.</title>
        <authorList>
            <person name="Young N.D."/>
            <person name="Nagarajan N."/>
            <person name="Lin S.J."/>
            <person name="Korhonen P.K."/>
            <person name="Jex A.R."/>
            <person name="Hall R.S."/>
            <person name="Safavi-Hemami H."/>
            <person name="Kaewkong W."/>
            <person name="Bertrand D."/>
            <person name="Gao S."/>
            <person name="Seet Q."/>
            <person name="Wongkham S."/>
            <person name="Teh B.T."/>
            <person name="Wongkham C."/>
            <person name="Intapan P.M."/>
            <person name="Maleewong W."/>
            <person name="Yang X."/>
            <person name="Hu M."/>
            <person name="Wang Z."/>
            <person name="Hofmann A."/>
            <person name="Sternberg P.W."/>
            <person name="Tan P."/>
            <person name="Wang J."/>
            <person name="Gasser R.B."/>
        </authorList>
    </citation>
    <scope>NUCLEOTIDE SEQUENCE [LARGE SCALE GENOMIC DNA]</scope>
</reference>
<dbReference type="KEGG" id="ovi:T265_11005"/>
<dbReference type="InterPro" id="IPR004108">
    <property type="entry name" value="Fe_hydrogenase_lsu_C"/>
</dbReference>
<name>A0A074Z0H4_OPIVI</name>
<dbReference type="SUPFAM" id="SSF53920">
    <property type="entry name" value="Fe-only hydrogenase"/>
    <property type="match status" value="1"/>
</dbReference>
<dbReference type="InterPro" id="IPR050340">
    <property type="entry name" value="Cytosolic_Fe-S_CAF"/>
</dbReference>
<accession>A0A074Z0H4</accession>
<gene>
    <name evidence="4" type="ORF">T265_11005</name>
</gene>
<feature type="transmembrane region" description="Helical" evidence="2">
    <location>
        <begin position="7"/>
        <end position="25"/>
    </location>
</feature>
<evidence type="ECO:0000313" key="4">
    <source>
        <dbReference type="EMBL" id="KER20443.1"/>
    </source>
</evidence>
<dbReference type="OrthoDB" id="10253113at2759"/>
<dbReference type="InterPro" id="IPR009016">
    <property type="entry name" value="Fe_hydrogenase"/>
</dbReference>
<evidence type="ECO:0000256" key="1">
    <source>
        <dbReference type="ARBA" id="ARBA00006596"/>
    </source>
</evidence>
<evidence type="ECO:0000313" key="5">
    <source>
        <dbReference type="Proteomes" id="UP000054324"/>
    </source>
</evidence>
<keyword evidence="2" id="KW-0472">Membrane</keyword>
<dbReference type="STRING" id="6198.A0A074Z0H4"/>
<dbReference type="GeneID" id="20325173"/>
<dbReference type="Gene3D" id="3.40.950.10">
    <property type="entry name" value="Fe-only Hydrogenase (Larger Subunit), Chain L, domain 3"/>
    <property type="match status" value="1"/>
</dbReference>
<keyword evidence="2" id="KW-1133">Transmembrane helix</keyword>